<dbReference type="GO" id="GO:0005829">
    <property type="term" value="C:cytosol"/>
    <property type="evidence" value="ECO:0007669"/>
    <property type="project" value="TreeGrafter"/>
</dbReference>
<feature type="transmembrane region" description="Helical" evidence="4">
    <location>
        <begin position="416"/>
        <end position="434"/>
    </location>
</feature>
<accession>A0A3Q2YFW3</accession>
<organism evidence="6 7">
    <name type="scientific">Hippocampus comes</name>
    <name type="common">Tiger tail seahorse</name>
    <dbReference type="NCBI Taxonomy" id="109280"/>
    <lineage>
        <taxon>Eukaryota</taxon>
        <taxon>Metazoa</taxon>
        <taxon>Chordata</taxon>
        <taxon>Craniata</taxon>
        <taxon>Vertebrata</taxon>
        <taxon>Euteleostomi</taxon>
        <taxon>Actinopterygii</taxon>
        <taxon>Neopterygii</taxon>
        <taxon>Teleostei</taxon>
        <taxon>Neoteleostei</taxon>
        <taxon>Acanthomorphata</taxon>
        <taxon>Syngnathiaria</taxon>
        <taxon>Syngnathiformes</taxon>
        <taxon>Syngnathoidei</taxon>
        <taxon>Syngnathidae</taxon>
        <taxon>Hippocampus</taxon>
    </lineage>
</organism>
<dbReference type="Ensembl" id="ENSHCOT00000025300.1">
    <property type="protein sequence ID" value="ENSHCOP00000017039.1"/>
    <property type="gene ID" value="ENSHCOG00000020902.1"/>
</dbReference>
<dbReference type="GO" id="GO:0032456">
    <property type="term" value="P:endocytic recycling"/>
    <property type="evidence" value="ECO:0007669"/>
    <property type="project" value="TreeGrafter"/>
</dbReference>
<dbReference type="FunFam" id="3.40.50.11500:FF:000001">
    <property type="entry name" value="Putative DENN domain-containing protein 1A"/>
    <property type="match status" value="1"/>
</dbReference>
<name>A0A3Q2YFW3_HIPCM</name>
<dbReference type="AlphaFoldDB" id="A0A3Q2YFW3"/>
<reference evidence="6" key="2">
    <citation type="submission" date="2025-09" db="UniProtKB">
        <authorList>
            <consortium name="Ensembl"/>
        </authorList>
    </citation>
    <scope>IDENTIFICATION</scope>
</reference>
<dbReference type="GO" id="GO:0030136">
    <property type="term" value="C:clathrin-coated vesicle"/>
    <property type="evidence" value="ECO:0007669"/>
    <property type="project" value="UniProtKB-SubCell"/>
</dbReference>
<evidence type="ECO:0000256" key="4">
    <source>
        <dbReference type="SAM" id="Phobius"/>
    </source>
</evidence>
<dbReference type="SMART" id="SM00799">
    <property type="entry name" value="DENN"/>
    <property type="match status" value="1"/>
</dbReference>
<dbReference type="InterPro" id="IPR005112">
    <property type="entry name" value="dDENN_dom"/>
</dbReference>
<keyword evidence="4" id="KW-0472">Membrane</keyword>
<keyword evidence="4" id="KW-1133">Transmembrane helix</keyword>
<dbReference type="GeneTree" id="ENSGT00940000166336"/>
<dbReference type="Proteomes" id="UP000264820">
    <property type="component" value="Unplaced"/>
</dbReference>
<keyword evidence="3" id="KW-0968">Cytoplasmic vesicle</keyword>
<dbReference type="PANTHER" id="PTHR13196">
    <property type="entry name" value="DENN DOMAIN-CONTAINING"/>
    <property type="match status" value="1"/>
</dbReference>
<keyword evidence="2" id="KW-0344">Guanine-nucleotide releasing factor</keyword>
<sequence length="437" mass="49448">SYLPWFEVFYKFLNTLADYITKGQIDDMKVMLAALYKQPIPLAPGSITLQMAPYFIAPDPRGLPSIPENRNLTELVVAVDVTNLLQLYASMLFERRILIFARKLNTLTSCLHALGALLYPMHWQHIFIPVLPPHLLDYCCAPMPYLIGVHSSLAEKVRSRGLEEVVILNVDTNTLETPFNDLKKIPSDVSGLKVCLKRQVVSAGSGVSRAFLKAQSVLFGGYKDALQNHKGGEVSFSNDLFLDHKSASMRGFLQSAIHLQFFKQFIDGRLDILNTGKVPQDLFEEEILRSETTGRYIQCAVVVFVRQAFSQTQTLQRGGSLSHRAQSDCLQNRLPITQHFGMVIIPQKCNTTSTPVNGKPFDHLFKIFFCRSCKSRLLVFNFKTIQCTCRLTLAHSIELCVWTKGEEGQYSRLADIYIYIYIYITLCWLLASSIKNT</sequence>
<dbReference type="InterPro" id="IPR037516">
    <property type="entry name" value="Tripartite_DENN"/>
</dbReference>
<protein>
    <submittedName>
        <fullName evidence="6">DENN domain containing 1C</fullName>
    </submittedName>
</protein>
<evidence type="ECO:0000256" key="2">
    <source>
        <dbReference type="ARBA" id="ARBA00022658"/>
    </source>
</evidence>
<dbReference type="PANTHER" id="PTHR13196:SF25">
    <property type="entry name" value="DENN DOMAIN-CONTAINING PROTEIN 1C"/>
    <property type="match status" value="1"/>
</dbReference>
<evidence type="ECO:0000313" key="7">
    <source>
        <dbReference type="Proteomes" id="UP000264820"/>
    </source>
</evidence>
<dbReference type="GO" id="GO:0005085">
    <property type="term" value="F:guanyl-nucleotide exchange factor activity"/>
    <property type="evidence" value="ECO:0007669"/>
    <property type="project" value="UniProtKB-KW"/>
</dbReference>
<dbReference type="Pfam" id="PF02141">
    <property type="entry name" value="DENN"/>
    <property type="match status" value="1"/>
</dbReference>
<dbReference type="GO" id="GO:1901981">
    <property type="term" value="F:phosphatidylinositol phosphate binding"/>
    <property type="evidence" value="ECO:0007669"/>
    <property type="project" value="TreeGrafter"/>
</dbReference>
<keyword evidence="4" id="KW-0812">Transmembrane</keyword>
<dbReference type="InterPro" id="IPR040032">
    <property type="entry name" value="DENND1A/B/C"/>
</dbReference>
<dbReference type="Gene3D" id="6.10.140.1000">
    <property type="match status" value="1"/>
</dbReference>
<dbReference type="PROSITE" id="PS50211">
    <property type="entry name" value="DENN"/>
    <property type="match status" value="1"/>
</dbReference>
<proteinExistence type="predicted"/>
<evidence type="ECO:0000313" key="6">
    <source>
        <dbReference type="Ensembl" id="ENSHCOP00000017039.1"/>
    </source>
</evidence>
<dbReference type="Gene3D" id="3.40.50.11500">
    <property type="match status" value="1"/>
</dbReference>
<reference evidence="6" key="1">
    <citation type="submission" date="2025-08" db="UniProtKB">
        <authorList>
            <consortium name="Ensembl"/>
        </authorList>
    </citation>
    <scope>IDENTIFICATION</scope>
</reference>
<dbReference type="GO" id="GO:0006897">
    <property type="term" value="P:endocytosis"/>
    <property type="evidence" value="ECO:0007669"/>
    <property type="project" value="TreeGrafter"/>
</dbReference>
<dbReference type="Pfam" id="PF03455">
    <property type="entry name" value="dDENN"/>
    <property type="match status" value="1"/>
</dbReference>
<keyword evidence="7" id="KW-1185">Reference proteome</keyword>
<dbReference type="InterPro" id="IPR043153">
    <property type="entry name" value="DENN_C"/>
</dbReference>
<dbReference type="Gene3D" id="3.30.450.200">
    <property type="match status" value="1"/>
</dbReference>
<dbReference type="STRING" id="109280.ENSHCOP00000017039"/>
<dbReference type="SMART" id="SM00801">
    <property type="entry name" value="dDENN"/>
    <property type="match status" value="1"/>
</dbReference>
<evidence type="ECO:0000256" key="1">
    <source>
        <dbReference type="ARBA" id="ARBA00004132"/>
    </source>
</evidence>
<feature type="domain" description="UDENN" evidence="5">
    <location>
        <begin position="1"/>
        <end position="276"/>
    </location>
</feature>
<comment type="subcellular location">
    <subcellularLocation>
        <location evidence="1">Cytoplasmic vesicle</location>
        <location evidence="1">Clathrin-coated vesicle</location>
    </subcellularLocation>
</comment>
<dbReference type="InterPro" id="IPR001194">
    <property type="entry name" value="cDENN_dom"/>
</dbReference>
<evidence type="ECO:0000256" key="3">
    <source>
        <dbReference type="ARBA" id="ARBA00023329"/>
    </source>
</evidence>
<evidence type="ECO:0000259" key="5">
    <source>
        <dbReference type="PROSITE" id="PS50211"/>
    </source>
</evidence>